<protein>
    <submittedName>
        <fullName evidence="2">Uncharacterized protein</fullName>
    </submittedName>
</protein>
<dbReference type="PATRIC" id="fig|1675527.3.peg.4510"/>
<accession>A0A0J9H0R4</accession>
<comment type="caution">
    <text evidence="2">The sequence shown here is derived from an EMBL/GenBank/DDBJ whole genome shotgun (WGS) entry which is preliminary data.</text>
</comment>
<feature type="transmembrane region" description="Helical" evidence="1">
    <location>
        <begin position="92"/>
        <end position="112"/>
    </location>
</feature>
<reference evidence="2 3" key="1">
    <citation type="submission" date="2015-06" db="EMBL/GenBank/DDBJ databases">
        <title>Draft genome sequence of an Alphaproteobacteria species associated to the Mediterranean sponge Oscarella lobularis.</title>
        <authorList>
            <person name="Jourda C."/>
            <person name="Santini S."/>
            <person name="Claverie J.-M."/>
        </authorList>
    </citation>
    <scope>NUCLEOTIDE SEQUENCE [LARGE SCALE GENOMIC DNA]</scope>
    <source>
        <strain evidence="2">IGS</strain>
    </source>
</reference>
<keyword evidence="3" id="KW-1185">Reference proteome</keyword>
<evidence type="ECO:0000256" key="1">
    <source>
        <dbReference type="SAM" id="Phobius"/>
    </source>
</evidence>
<feature type="transmembrane region" description="Helical" evidence="1">
    <location>
        <begin position="52"/>
        <end position="85"/>
    </location>
</feature>
<dbReference type="EMBL" id="LFTY01000002">
    <property type="protein sequence ID" value="KMW59328.1"/>
    <property type="molecule type" value="Genomic_DNA"/>
</dbReference>
<name>A0A0J9H0R4_9RHOB</name>
<sequence length="298" mass="32114">MLGWSMQVGAVAVVVTLVEMSYLWFAVLPSAPDALQAAAQGIASGGFIFDRLTLLVAPILIVNSVASGVFVLLAALAAAVCGLLIPRHLIGYLDGVLWVVMASVLIPYFGIADRLSEQLGNIGGVLPYVVLWLLVYMRARLVPGFARLDFKDNAALDLAIDAEAAWGALRTHFGISIAEPGDTALLAGQTGGEVRFSIPGHHHLVIEEKGTNRNFTTSREEIAITMFAAGHCRLNLRTRIEGLNPWIWWGCWVTPSARDQALHLSAQILGEPDPSIAGRILRRHRRKAERAAMGAVPA</sequence>
<feature type="transmembrane region" description="Helical" evidence="1">
    <location>
        <begin position="118"/>
        <end position="137"/>
    </location>
</feature>
<organism evidence="2 3">
    <name type="scientific">Candidatus Rhodobacter oscarellae</name>
    <dbReference type="NCBI Taxonomy" id="1675527"/>
    <lineage>
        <taxon>Bacteria</taxon>
        <taxon>Pseudomonadati</taxon>
        <taxon>Pseudomonadota</taxon>
        <taxon>Alphaproteobacteria</taxon>
        <taxon>Rhodobacterales</taxon>
        <taxon>Rhodobacter group</taxon>
        <taxon>Rhodobacter</taxon>
    </lineage>
</organism>
<proteinExistence type="predicted"/>
<dbReference type="Proteomes" id="UP000037178">
    <property type="component" value="Unassembled WGS sequence"/>
</dbReference>
<keyword evidence="1" id="KW-0812">Transmembrane</keyword>
<evidence type="ECO:0000313" key="2">
    <source>
        <dbReference type="EMBL" id="KMW59328.1"/>
    </source>
</evidence>
<keyword evidence="1" id="KW-1133">Transmembrane helix</keyword>
<dbReference type="AlphaFoldDB" id="A0A0J9H0R4"/>
<gene>
    <name evidence="2" type="ORF">AIOL_004310</name>
</gene>
<keyword evidence="1" id="KW-0472">Membrane</keyword>
<evidence type="ECO:0000313" key="3">
    <source>
        <dbReference type="Proteomes" id="UP000037178"/>
    </source>
</evidence>